<dbReference type="GO" id="GO:0004198">
    <property type="term" value="F:calcium-dependent cysteine-type endopeptidase activity"/>
    <property type="evidence" value="ECO:0007669"/>
    <property type="project" value="InterPro"/>
</dbReference>
<accession>A0A835PK53</accession>
<comment type="caution">
    <text evidence="9">The sequence shown here is derived from an EMBL/GenBank/DDBJ whole genome shotgun (WGS) entry which is preliminary data.</text>
</comment>
<evidence type="ECO:0000256" key="2">
    <source>
        <dbReference type="ARBA" id="ARBA00022670"/>
    </source>
</evidence>
<dbReference type="Pfam" id="PF00648">
    <property type="entry name" value="Peptidase_C2"/>
    <property type="match status" value="2"/>
</dbReference>
<evidence type="ECO:0000313" key="10">
    <source>
        <dbReference type="Proteomes" id="UP000636800"/>
    </source>
</evidence>
<comment type="caution">
    <text evidence="6">Lacks conserved residue(s) required for the propagation of feature annotation.</text>
</comment>
<evidence type="ECO:0000256" key="5">
    <source>
        <dbReference type="PIRSR" id="PIRSR622684-1"/>
    </source>
</evidence>
<dbReference type="EMBL" id="JADCNL010000013">
    <property type="protein sequence ID" value="KAG0455405.1"/>
    <property type="molecule type" value="Genomic_DNA"/>
</dbReference>
<organism evidence="9 10">
    <name type="scientific">Vanilla planifolia</name>
    <name type="common">Vanilla</name>
    <dbReference type="NCBI Taxonomy" id="51239"/>
    <lineage>
        <taxon>Eukaryota</taxon>
        <taxon>Viridiplantae</taxon>
        <taxon>Streptophyta</taxon>
        <taxon>Embryophyta</taxon>
        <taxon>Tracheophyta</taxon>
        <taxon>Spermatophyta</taxon>
        <taxon>Magnoliopsida</taxon>
        <taxon>Liliopsida</taxon>
        <taxon>Asparagales</taxon>
        <taxon>Orchidaceae</taxon>
        <taxon>Vanilloideae</taxon>
        <taxon>Vanilleae</taxon>
        <taxon>Vanilla</taxon>
    </lineage>
</organism>
<dbReference type="OrthoDB" id="185373at2759"/>
<name>A0A835PK53_VANPL</name>
<keyword evidence="7" id="KW-1133">Transmembrane helix</keyword>
<evidence type="ECO:0000256" key="7">
    <source>
        <dbReference type="SAM" id="Phobius"/>
    </source>
</evidence>
<proteinExistence type="inferred from homology"/>
<dbReference type="AlphaFoldDB" id="A0A835PK53"/>
<gene>
    <name evidence="9" type="ORF">HPP92_024697</name>
</gene>
<keyword evidence="2" id="KW-0645">Protease</keyword>
<dbReference type="GO" id="GO:0006508">
    <property type="term" value="P:proteolysis"/>
    <property type="evidence" value="ECO:0007669"/>
    <property type="project" value="UniProtKB-KW"/>
</dbReference>
<evidence type="ECO:0000259" key="8">
    <source>
        <dbReference type="PROSITE" id="PS50203"/>
    </source>
</evidence>
<feature type="active site" evidence="5">
    <location>
        <position position="140"/>
    </location>
</feature>
<feature type="domain" description="Calpain catalytic" evidence="8">
    <location>
        <begin position="135"/>
        <end position="195"/>
    </location>
</feature>
<protein>
    <recommendedName>
        <fullName evidence="8">Calpain catalytic domain-containing protein</fullName>
    </recommendedName>
</protein>
<keyword evidence="3" id="KW-0378">Hydrolase</keyword>
<dbReference type="InterPro" id="IPR001300">
    <property type="entry name" value="Peptidase_C2_calpain_cat"/>
</dbReference>
<feature type="active site" evidence="5">
    <location>
        <position position="160"/>
    </location>
</feature>
<reference evidence="9 10" key="1">
    <citation type="journal article" date="2020" name="Nat. Food">
        <title>A phased Vanilla planifolia genome enables genetic improvement of flavour and production.</title>
        <authorList>
            <person name="Hasing T."/>
            <person name="Tang H."/>
            <person name="Brym M."/>
            <person name="Khazi F."/>
            <person name="Huang T."/>
            <person name="Chambers A.H."/>
        </authorList>
    </citation>
    <scope>NUCLEOTIDE SEQUENCE [LARGE SCALE GENOMIC DNA]</scope>
    <source>
        <tissue evidence="9">Leaf</tissue>
    </source>
</reference>
<dbReference type="SMART" id="SM00230">
    <property type="entry name" value="CysPc"/>
    <property type="match status" value="1"/>
</dbReference>
<keyword evidence="4" id="KW-0788">Thiol protease</keyword>
<dbReference type="PROSITE" id="PS50203">
    <property type="entry name" value="CALPAIN_CAT"/>
    <property type="match status" value="1"/>
</dbReference>
<evidence type="ECO:0000256" key="4">
    <source>
        <dbReference type="ARBA" id="ARBA00022807"/>
    </source>
</evidence>
<dbReference type="Proteomes" id="UP000636800">
    <property type="component" value="Chromosome 13"/>
</dbReference>
<dbReference type="InterPro" id="IPR038765">
    <property type="entry name" value="Papain-like_cys_pep_sf"/>
</dbReference>
<feature type="transmembrane region" description="Helical" evidence="7">
    <location>
        <begin position="211"/>
        <end position="236"/>
    </location>
</feature>
<keyword evidence="10" id="KW-1185">Reference proteome</keyword>
<dbReference type="InterPro" id="IPR022684">
    <property type="entry name" value="Calpain_cysteine_protease"/>
</dbReference>
<evidence type="ECO:0000256" key="1">
    <source>
        <dbReference type="ARBA" id="ARBA00007623"/>
    </source>
</evidence>
<keyword evidence="7" id="KW-0472">Membrane</keyword>
<comment type="similarity">
    <text evidence="1">Belongs to the peptidase C2 family.</text>
</comment>
<dbReference type="Gene3D" id="3.90.70.10">
    <property type="entry name" value="Cysteine proteinases"/>
    <property type="match status" value="1"/>
</dbReference>
<dbReference type="PANTHER" id="PTHR10183:SF379">
    <property type="entry name" value="CALPAIN-5"/>
    <property type="match status" value="1"/>
</dbReference>
<dbReference type="PANTHER" id="PTHR10183">
    <property type="entry name" value="CALPAIN"/>
    <property type="match status" value="1"/>
</dbReference>
<evidence type="ECO:0000256" key="3">
    <source>
        <dbReference type="ARBA" id="ARBA00022801"/>
    </source>
</evidence>
<keyword evidence="7" id="KW-0812">Transmembrane</keyword>
<evidence type="ECO:0000256" key="6">
    <source>
        <dbReference type="PROSITE-ProRule" id="PRU00239"/>
    </source>
</evidence>
<evidence type="ECO:0000313" key="9">
    <source>
        <dbReference type="EMBL" id="KAG0455405.1"/>
    </source>
</evidence>
<sequence>MAVKEGLLARGKHISLTRSFPPNDHSLYVDPGHPPTKLQVVSEWMRPSDLVKESSLGFHKFVLCLGPFGRLLVLSAVVLTDVSRILKVVITQDYNEGIYTIRFCIQHSVSLYASALDIINCFLSFGSDVHVSSSGIVQGHAYSVLQVREGGWLQTCSNSNPWANEVEWNGPWSDSSPEWTDHETQTEACSPGKRWNFGCLGKIFRFTSVQYIFVVFILLKCGTLFMGNGVAMVRWLPGL</sequence>
<dbReference type="SUPFAM" id="SSF54001">
    <property type="entry name" value="Cysteine proteinases"/>
    <property type="match status" value="1"/>
</dbReference>